<keyword evidence="1" id="KW-0472">Membrane</keyword>
<evidence type="ECO:0000313" key="2">
    <source>
        <dbReference type="EMBL" id="PRM94790.1"/>
    </source>
</evidence>
<comment type="caution">
    <text evidence="2">The sequence shown here is derived from an EMBL/GenBank/DDBJ whole genome shotgun (WGS) entry which is preliminary data.</text>
</comment>
<sequence length="145" mass="17291">MIETVKSIFKYYIAYFIFASILSFIIAYFFIAPYMGNDKALGLNYENTYILLKSENIKIKDESVNEYINERLSYYNKYLENEKIKVDRLLENKRTLLKNGIAFEQHKDIDCSINFFIEKALILGKTDLVKEYINLRKKEMPECIY</sequence>
<accession>A0A2S9T7H2</accession>
<dbReference type="AlphaFoldDB" id="A0A2S9T7H2"/>
<feature type="transmembrane region" description="Helical" evidence="1">
    <location>
        <begin position="12"/>
        <end position="31"/>
    </location>
</feature>
<evidence type="ECO:0000313" key="3">
    <source>
        <dbReference type="Proteomes" id="UP000238281"/>
    </source>
</evidence>
<name>A0A2S9T7H2_9BACT</name>
<organism evidence="2 3">
    <name type="scientific">Aliarcobacter cryaerophilus</name>
    <dbReference type="NCBI Taxonomy" id="28198"/>
    <lineage>
        <taxon>Bacteria</taxon>
        <taxon>Pseudomonadati</taxon>
        <taxon>Campylobacterota</taxon>
        <taxon>Epsilonproteobacteria</taxon>
        <taxon>Campylobacterales</taxon>
        <taxon>Arcobacteraceae</taxon>
        <taxon>Aliarcobacter</taxon>
    </lineage>
</organism>
<keyword evidence="1" id="KW-1133">Transmembrane helix</keyword>
<dbReference type="RefSeq" id="WP_105915057.1">
    <property type="nucleotide sequence ID" value="NZ_NXGE01000002.1"/>
</dbReference>
<proteinExistence type="predicted"/>
<dbReference type="Proteomes" id="UP000238281">
    <property type="component" value="Unassembled WGS sequence"/>
</dbReference>
<dbReference type="EMBL" id="NXGE01000002">
    <property type="protein sequence ID" value="PRM94790.1"/>
    <property type="molecule type" value="Genomic_DNA"/>
</dbReference>
<gene>
    <name evidence="2" type="ORF">CJ673_04315</name>
</gene>
<reference evidence="2 3" key="1">
    <citation type="submission" date="2017-09" db="EMBL/GenBank/DDBJ databases">
        <title>Reassesment of A. cryaerophilus.</title>
        <authorList>
            <person name="Perez-Cataluna A."/>
            <person name="Collado L."/>
            <person name="Salgado O."/>
            <person name="Lefinanco V."/>
            <person name="Figueras M.J."/>
        </authorList>
    </citation>
    <scope>NUCLEOTIDE SEQUENCE [LARGE SCALE GENOMIC DNA]</scope>
    <source>
        <strain evidence="2 3">LMG 10210</strain>
    </source>
</reference>
<evidence type="ECO:0000256" key="1">
    <source>
        <dbReference type="SAM" id="Phobius"/>
    </source>
</evidence>
<protein>
    <submittedName>
        <fullName evidence="2">Uncharacterized protein</fullName>
    </submittedName>
</protein>
<keyword evidence="1" id="KW-0812">Transmembrane</keyword>